<feature type="transmembrane region" description="Helical" evidence="8">
    <location>
        <begin position="364"/>
        <end position="385"/>
    </location>
</feature>
<feature type="transmembrane region" description="Helical" evidence="8">
    <location>
        <begin position="201"/>
        <end position="225"/>
    </location>
</feature>
<feature type="transmembrane region" description="Helical" evidence="8">
    <location>
        <begin position="302"/>
        <end position="328"/>
    </location>
</feature>
<keyword evidence="2" id="KW-1003">Cell membrane</keyword>
<feature type="transmembrane region" description="Helical" evidence="8">
    <location>
        <begin position="246"/>
        <end position="268"/>
    </location>
</feature>
<feature type="transmembrane region" description="Helical" evidence="8">
    <location>
        <begin position="175"/>
        <end position="195"/>
    </location>
</feature>
<feature type="transmembrane region" description="Helical" evidence="8">
    <location>
        <begin position="113"/>
        <end position="131"/>
    </location>
</feature>
<dbReference type="InterPro" id="IPR038731">
    <property type="entry name" value="RgtA/B/C-like"/>
</dbReference>
<dbReference type="EMBL" id="FOQD01000001">
    <property type="protein sequence ID" value="SFH60518.1"/>
    <property type="molecule type" value="Genomic_DNA"/>
</dbReference>
<keyword evidence="11" id="KW-1185">Reference proteome</keyword>
<dbReference type="RefSeq" id="WP_092047455.1">
    <property type="nucleotide sequence ID" value="NZ_FOQD01000001.1"/>
</dbReference>
<dbReference type="Proteomes" id="UP000199518">
    <property type="component" value="Unassembled WGS sequence"/>
</dbReference>
<dbReference type="GO" id="GO:0005886">
    <property type="term" value="C:plasma membrane"/>
    <property type="evidence" value="ECO:0007669"/>
    <property type="project" value="UniProtKB-SubCell"/>
</dbReference>
<organism evidence="10 11">
    <name type="scientific">Planctomicrobium piriforme</name>
    <dbReference type="NCBI Taxonomy" id="1576369"/>
    <lineage>
        <taxon>Bacteria</taxon>
        <taxon>Pseudomonadati</taxon>
        <taxon>Planctomycetota</taxon>
        <taxon>Planctomycetia</taxon>
        <taxon>Planctomycetales</taxon>
        <taxon>Planctomycetaceae</taxon>
        <taxon>Planctomicrobium</taxon>
    </lineage>
</organism>
<proteinExistence type="predicted"/>
<evidence type="ECO:0000313" key="11">
    <source>
        <dbReference type="Proteomes" id="UP000199518"/>
    </source>
</evidence>
<gene>
    <name evidence="10" type="ORF">SAMN05421753_101404</name>
</gene>
<feature type="domain" description="Glycosyltransferase RgtA/B/C/D-like" evidence="9">
    <location>
        <begin position="61"/>
        <end position="154"/>
    </location>
</feature>
<evidence type="ECO:0000259" key="9">
    <source>
        <dbReference type="Pfam" id="PF13231"/>
    </source>
</evidence>
<feature type="transmembrane region" description="Helical" evidence="8">
    <location>
        <begin position="397"/>
        <end position="420"/>
    </location>
</feature>
<keyword evidence="4 10" id="KW-0808">Transferase</keyword>
<dbReference type="GO" id="GO:0009103">
    <property type="term" value="P:lipopolysaccharide biosynthetic process"/>
    <property type="evidence" value="ECO:0007669"/>
    <property type="project" value="UniProtKB-ARBA"/>
</dbReference>
<dbReference type="OrthoDB" id="9815691at2"/>
<keyword evidence="7 8" id="KW-0472">Membrane</keyword>
<dbReference type="GO" id="GO:0010041">
    <property type="term" value="P:response to iron(III) ion"/>
    <property type="evidence" value="ECO:0007669"/>
    <property type="project" value="TreeGrafter"/>
</dbReference>
<keyword evidence="6 8" id="KW-1133">Transmembrane helix</keyword>
<name>A0A1I3BE21_9PLAN</name>
<evidence type="ECO:0000256" key="6">
    <source>
        <dbReference type="ARBA" id="ARBA00022989"/>
    </source>
</evidence>
<protein>
    <submittedName>
        <fullName evidence="10">Dolichyl-phosphate-mannose-protein mannosyltransferase</fullName>
    </submittedName>
</protein>
<evidence type="ECO:0000256" key="7">
    <source>
        <dbReference type="ARBA" id="ARBA00023136"/>
    </source>
</evidence>
<dbReference type="STRING" id="1576369.SAMN05421753_101404"/>
<dbReference type="PANTHER" id="PTHR33908:SF3">
    <property type="entry name" value="UNDECAPRENYL PHOSPHATE-ALPHA-4-AMINO-4-DEOXY-L-ARABINOSE ARABINOSYL TRANSFERASE"/>
    <property type="match status" value="1"/>
</dbReference>
<evidence type="ECO:0000256" key="8">
    <source>
        <dbReference type="SAM" id="Phobius"/>
    </source>
</evidence>
<evidence type="ECO:0000313" key="10">
    <source>
        <dbReference type="EMBL" id="SFH60518.1"/>
    </source>
</evidence>
<dbReference type="PANTHER" id="PTHR33908">
    <property type="entry name" value="MANNOSYLTRANSFERASE YKCB-RELATED"/>
    <property type="match status" value="1"/>
</dbReference>
<evidence type="ECO:0000256" key="1">
    <source>
        <dbReference type="ARBA" id="ARBA00004651"/>
    </source>
</evidence>
<sequence>MSVRSRSLWFLTFIGVLVLFPWLGATHLSDEDEGYFGSAALEMWTRGDWIVPMFNGEMFGHKPPFMYWMMMLGFEAFGANEFSARVFSAVFGLAAALVTYLLGERLFNSRTGLIAGLVMLTSVFANIVARAATPDSFLTFFSTAAIYCFVRQYFTQQAAALAESAPGRPAIASPVRISFPTAVAMAFLMGLGTLVKGPVGIILPMAVIGLFLLWMTPQIELPVGANRWSRWRHSLRRFGPSNFLATLWRMRPITTLAVTICVAGPWYLAVSRATDGRFLQEFFGVHHLHRFASPMDSHHGSLLYYVMTILIGMFPWSIFAMPIGLRIAARLRTRVAAPQLVLLLCWAGVYIVAFSLAATKLPNYVLPAYPALALLVGVAINDWLTREAAISLNWLRAAFSIPVAVGGVLLIAALVVSVCGQQGEYLLGRYQVDVAVQSRLLYVAVLGLPLLAGGFLAFWLLDNVGRGAALKSVGVLSVVNCLVLWGVVAPGLDGLQTPQLLVEHGRKCCHSEDAVLAQFGCFRPSMVFYWRQPIRMLASTQAVAEFLHREPHGFIVTTTAGMAKFSPEISSEVAVLDQRSQFPKKGEIVMLRRTDPVTEHVALPKRSLARHPY</sequence>
<evidence type="ECO:0000256" key="5">
    <source>
        <dbReference type="ARBA" id="ARBA00022692"/>
    </source>
</evidence>
<feature type="transmembrane region" description="Helical" evidence="8">
    <location>
        <begin position="440"/>
        <end position="461"/>
    </location>
</feature>
<accession>A0A1I3BE21</accession>
<comment type="subcellular location">
    <subcellularLocation>
        <location evidence="1">Cell membrane</location>
        <topology evidence="1">Multi-pass membrane protein</topology>
    </subcellularLocation>
</comment>
<reference evidence="11" key="1">
    <citation type="submission" date="2016-10" db="EMBL/GenBank/DDBJ databases">
        <authorList>
            <person name="Varghese N."/>
            <person name="Submissions S."/>
        </authorList>
    </citation>
    <scope>NUCLEOTIDE SEQUENCE [LARGE SCALE GENOMIC DNA]</scope>
    <source>
        <strain evidence="11">DSM 26348</strain>
    </source>
</reference>
<feature type="transmembrane region" description="Helical" evidence="8">
    <location>
        <begin position="7"/>
        <end position="25"/>
    </location>
</feature>
<dbReference type="AlphaFoldDB" id="A0A1I3BE21"/>
<evidence type="ECO:0000256" key="2">
    <source>
        <dbReference type="ARBA" id="ARBA00022475"/>
    </source>
</evidence>
<keyword evidence="3 10" id="KW-0328">Glycosyltransferase</keyword>
<feature type="transmembrane region" description="Helical" evidence="8">
    <location>
        <begin position="340"/>
        <end position="358"/>
    </location>
</feature>
<dbReference type="InterPro" id="IPR050297">
    <property type="entry name" value="LipidA_mod_glycosyltrf_83"/>
</dbReference>
<dbReference type="GO" id="GO:0016763">
    <property type="term" value="F:pentosyltransferase activity"/>
    <property type="evidence" value="ECO:0007669"/>
    <property type="project" value="TreeGrafter"/>
</dbReference>
<keyword evidence="5 8" id="KW-0812">Transmembrane</keyword>
<evidence type="ECO:0000256" key="4">
    <source>
        <dbReference type="ARBA" id="ARBA00022679"/>
    </source>
</evidence>
<evidence type="ECO:0000256" key="3">
    <source>
        <dbReference type="ARBA" id="ARBA00022676"/>
    </source>
</evidence>
<dbReference type="Pfam" id="PF13231">
    <property type="entry name" value="PMT_2"/>
    <property type="match status" value="1"/>
</dbReference>
<feature type="transmembrane region" description="Helical" evidence="8">
    <location>
        <begin position="82"/>
        <end position="101"/>
    </location>
</feature>